<feature type="non-terminal residue" evidence="1">
    <location>
        <position position="84"/>
    </location>
</feature>
<proteinExistence type="predicted"/>
<organism evidence="1 2">
    <name type="scientific">Coemansia brasiliensis</name>
    <dbReference type="NCBI Taxonomy" id="2650707"/>
    <lineage>
        <taxon>Eukaryota</taxon>
        <taxon>Fungi</taxon>
        <taxon>Fungi incertae sedis</taxon>
        <taxon>Zoopagomycota</taxon>
        <taxon>Kickxellomycotina</taxon>
        <taxon>Kickxellomycetes</taxon>
        <taxon>Kickxellales</taxon>
        <taxon>Kickxellaceae</taxon>
        <taxon>Coemansia</taxon>
    </lineage>
</organism>
<dbReference type="AlphaFoldDB" id="A0A9W8I8R4"/>
<name>A0A9W8I8R4_9FUNG</name>
<keyword evidence="2" id="KW-1185">Reference proteome</keyword>
<dbReference type="Proteomes" id="UP001139887">
    <property type="component" value="Unassembled WGS sequence"/>
</dbReference>
<dbReference type="OrthoDB" id="5542704at2759"/>
<gene>
    <name evidence="1" type="ORF">IWW36_004946</name>
</gene>
<sequence>MTCNIFDVVLHPSLFQQRQQQQQPYYQQQSSDIAYYSASAPMSKSSASCMQESRGEGDVSATPWSCDDWAEIRKRLWNAKCHVD</sequence>
<evidence type="ECO:0000313" key="2">
    <source>
        <dbReference type="Proteomes" id="UP001139887"/>
    </source>
</evidence>
<evidence type="ECO:0000313" key="1">
    <source>
        <dbReference type="EMBL" id="KAJ2845048.1"/>
    </source>
</evidence>
<accession>A0A9W8I8R4</accession>
<dbReference type="EMBL" id="JANBUW010000907">
    <property type="protein sequence ID" value="KAJ2845048.1"/>
    <property type="molecule type" value="Genomic_DNA"/>
</dbReference>
<reference evidence="1" key="1">
    <citation type="submission" date="2022-07" db="EMBL/GenBank/DDBJ databases">
        <title>Phylogenomic reconstructions and comparative analyses of Kickxellomycotina fungi.</title>
        <authorList>
            <person name="Reynolds N.K."/>
            <person name="Stajich J.E."/>
            <person name="Barry K."/>
            <person name="Grigoriev I.V."/>
            <person name="Crous P."/>
            <person name="Smith M.E."/>
        </authorList>
    </citation>
    <scope>NUCLEOTIDE SEQUENCE</scope>
    <source>
        <strain evidence="1">NRRL 1566</strain>
    </source>
</reference>
<comment type="caution">
    <text evidence="1">The sequence shown here is derived from an EMBL/GenBank/DDBJ whole genome shotgun (WGS) entry which is preliminary data.</text>
</comment>
<protein>
    <submittedName>
        <fullName evidence="1">Uncharacterized protein</fullName>
    </submittedName>
</protein>